<dbReference type="PANTHER" id="PTHR34494">
    <property type="entry name" value="PROTEIN CBG25024"/>
    <property type="match status" value="1"/>
</dbReference>
<name>A0A818ULA6_9BILA</name>
<dbReference type="Pfam" id="PF03372">
    <property type="entry name" value="Exo_endo_phos"/>
    <property type="match status" value="1"/>
</dbReference>
<comment type="caution">
    <text evidence="2">The sequence shown here is derived from an EMBL/GenBank/DDBJ whole genome shotgun (WGS) entry which is preliminary data.</text>
</comment>
<dbReference type="PANTHER" id="PTHR34494:SF1">
    <property type="entry name" value="PROTEIN CBG25024"/>
    <property type="match status" value="1"/>
</dbReference>
<dbReference type="EMBL" id="CAJOAY010000600">
    <property type="protein sequence ID" value="CAF3700223.1"/>
    <property type="molecule type" value="Genomic_DNA"/>
</dbReference>
<accession>A0A818ULA6</accession>
<reference evidence="2" key="1">
    <citation type="submission" date="2021-02" db="EMBL/GenBank/DDBJ databases">
        <authorList>
            <person name="Nowell W R."/>
        </authorList>
    </citation>
    <scope>NUCLEOTIDE SEQUENCE</scope>
</reference>
<dbReference type="GO" id="GO:0003824">
    <property type="term" value="F:catalytic activity"/>
    <property type="evidence" value="ECO:0007669"/>
    <property type="project" value="InterPro"/>
</dbReference>
<evidence type="ECO:0000313" key="2">
    <source>
        <dbReference type="EMBL" id="CAF3700223.1"/>
    </source>
</evidence>
<dbReference type="Proteomes" id="UP000663881">
    <property type="component" value="Unassembled WGS sequence"/>
</dbReference>
<dbReference type="InterPro" id="IPR005135">
    <property type="entry name" value="Endo/exonuclease/phosphatase"/>
</dbReference>
<evidence type="ECO:0000259" key="1">
    <source>
        <dbReference type="Pfam" id="PF03372"/>
    </source>
</evidence>
<feature type="domain" description="Endonuclease/exonuclease/phosphatase" evidence="1">
    <location>
        <begin position="207"/>
        <end position="466"/>
    </location>
</feature>
<organism evidence="2 3">
    <name type="scientific">Adineta steineri</name>
    <dbReference type="NCBI Taxonomy" id="433720"/>
    <lineage>
        <taxon>Eukaryota</taxon>
        <taxon>Metazoa</taxon>
        <taxon>Spiralia</taxon>
        <taxon>Gnathifera</taxon>
        <taxon>Rotifera</taxon>
        <taxon>Eurotatoria</taxon>
        <taxon>Bdelloidea</taxon>
        <taxon>Adinetida</taxon>
        <taxon>Adinetidae</taxon>
        <taxon>Adineta</taxon>
    </lineage>
</organism>
<protein>
    <recommendedName>
        <fullName evidence="1">Endonuclease/exonuclease/phosphatase domain-containing protein</fullName>
    </recommendedName>
</protein>
<dbReference type="SUPFAM" id="SSF56219">
    <property type="entry name" value="DNase I-like"/>
    <property type="match status" value="1"/>
</dbReference>
<sequence length="491" mass="54030">MAWLDMVPGLSQIKALAQVVTGDTEGASRTMERFATKTPIVSHVVAGVAKVCGDDETAKECWDGANNSLNALPIVGHAKGVGHYVIGDIKGGNRAMKHATSTSMGMMNSMPVVGHAKGLVHYALNDKEGGNRAMLAATRTTTVMGAGAGGFLVGGPAGAVAGGMVAGAEWDLGTAVVTDGKEIHGIYDDCVCDDVKIRILYINMCSINPDNDTDKMTDKIRRLKGLITRHQPHIIAIVESWLTKNHHDEEILNLLGLNWYRIFRQDRCSGHHPGNAYGHSRSVQSKRRGGGVLVLWNPNDVVNASLERNPAEDHEDNVVNFDLFYTFNCTKCSGRKSTQKFGFTVVYRRPSRFKGQDRAEYEEINQTVIDRLVHLPFMYNDSHPDLDYRRWVMVGDFNWNPENRQHHWLLTYLCSAGNVERSNLSSQCTHRAGHVLDHVIGSPGFVVNSTDASSSVVDVTEIVSDHAALIFSLKLGKDCSTYRPCNARRCR</sequence>
<dbReference type="Gene3D" id="3.60.10.10">
    <property type="entry name" value="Endonuclease/exonuclease/phosphatase"/>
    <property type="match status" value="1"/>
</dbReference>
<dbReference type="AlphaFoldDB" id="A0A818ULA6"/>
<proteinExistence type="predicted"/>
<evidence type="ECO:0000313" key="3">
    <source>
        <dbReference type="Proteomes" id="UP000663881"/>
    </source>
</evidence>
<gene>
    <name evidence="2" type="ORF">OKA104_LOCUS12441</name>
</gene>
<dbReference type="InterPro" id="IPR036691">
    <property type="entry name" value="Endo/exonu/phosph_ase_sf"/>
</dbReference>